<comment type="function">
    <text evidence="6">The RuvA-RuvB-RuvC complex processes Holliday junction (HJ) DNA during genetic recombination and DNA repair, while the RuvA-RuvB complex plays an important role in the rescue of blocked DNA replication forks via replication fork reversal (RFR). RuvA specifically binds to HJ cruciform DNA, conferring on it an open structure. The RuvB hexamer acts as an ATP-dependent pump, pulling dsDNA into and through the RuvAB complex. HJ branch migration allows RuvC to scan DNA until it finds its consensus sequence, where it cleaves and resolves the cruciform DNA.</text>
</comment>
<comment type="domain">
    <text evidence="6">Has three domains with a flexible linker between the domains II and III and assumes an 'L' shape. Domain III is highly mobile and contacts RuvB.</text>
</comment>
<dbReference type="NCBIfam" id="TIGR00084">
    <property type="entry name" value="ruvA"/>
    <property type="match status" value="1"/>
</dbReference>
<feature type="domain" description="Helix-hairpin-helix DNA-binding motif class 1" evidence="7">
    <location>
        <begin position="104"/>
        <end position="123"/>
    </location>
</feature>
<dbReference type="InterPro" id="IPR003583">
    <property type="entry name" value="Hlx-hairpin-Hlx_DNA-bd_motif"/>
</dbReference>
<evidence type="ECO:0000256" key="5">
    <source>
        <dbReference type="ARBA" id="ARBA00023204"/>
    </source>
</evidence>
<dbReference type="InterPro" id="IPR010994">
    <property type="entry name" value="RuvA_2-like"/>
</dbReference>
<dbReference type="Gene3D" id="1.10.150.20">
    <property type="entry name" value="5' to 3' exonuclease, C-terminal subdomain"/>
    <property type="match status" value="1"/>
</dbReference>
<comment type="caution">
    <text evidence="8">The sequence shown here is derived from an EMBL/GenBank/DDBJ whole genome shotgun (WGS) entry which is preliminary data.</text>
</comment>
<dbReference type="AlphaFoldDB" id="A0A4R6IE29"/>
<dbReference type="InterPro" id="IPR000085">
    <property type="entry name" value="RuvA"/>
</dbReference>
<keyword evidence="8" id="KW-0378">Hydrolase</keyword>
<dbReference type="GO" id="GO:0009378">
    <property type="term" value="F:four-way junction helicase activity"/>
    <property type="evidence" value="ECO:0007669"/>
    <property type="project" value="InterPro"/>
</dbReference>
<comment type="subcellular location">
    <subcellularLocation>
        <location evidence="6">Cytoplasm</location>
    </subcellularLocation>
</comment>
<gene>
    <name evidence="6" type="primary">ruvA</name>
    <name evidence="8" type="ORF">EI74_0653</name>
</gene>
<dbReference type="InterPro" id="IPR013849">
    <property type="entry name" value="DNA_helicase_Holl-junc_RuvA_I"/>
</dbReference>
<dbReference type="GO" id="GO:0005737">
    <property type="term" value="C:cytoplasm"/>
    <property type="evidence" value="ECO:0007669"/>
    <property type="project" value="UniProtKB-SubCell"/>
</dbReference>
<evidence type="ECO:0000313" key="9">
    <source>
        <dbReference type="Proteomes" id="UP000295518"/>
    </source>
</evidence>
<dbReference type="EMBL" id="SNWN01000013">
    <property type="protein sequence ID" value="TDO19848.1"/>
    <property type="molecule type" value="Genomic_DNA"/>
</dbReference>
<dbReference type="HAMAP" id="MF_00031">
    <property type="entry name" value="DNA_HJ_migration_RuvA"/>
    <property type="match status" value="1"/>
</dbReference>
<keyword evidence="8" id="KW-0347">Helicase</keyword>
<dbReference type="Gene3D" id="2.40.50.140">
    <property type="entry name" value="Nucleic acid-binding proteins"/>
    <property type="match status" value="1"/>
</dbReference>
<accession>A0A4R6IE29</accession>
<dbReference type="OrthoDB" id="5293449at2"/>
<dbReference type="GO" id="GO:0006310">
    <property type="term" value="P:DNA recombination"/>
    <property type="evidence" value="ECO:0007669"/>
    <property type="project" value="UniProtKB-UniRule"/>
</dbReference>
<organism evidence="8 9">
    <name type="scientific">Mycoplasma testudineum</name>
    <dbReference type="NCBI Taxonomy" id="244584"/>
    <lineage>
        <taxon>Bacteria</taxon>
        <taxon>Bacillati</taxon>
        <taxon>Mycoplasmatota</taxon>
        <taxon>Mollicutes</taxon>
        <taxon>Mycoplasmataceae</taxon>
        <taxon>Mycoplasma</taxon>
    </lineage>
</organism>
<comment type="similarity">
    <text evidence="6">Belongs to the RuvA family.</text>
</comment>
<feature type="region of interest" description="Domain III" evidence="6">
    <location>
        <begin position="147"/>
        <end position="200"/>
    </location>
</feature>
<dbReference type="RefSeq" id="WP_094254808.1">
    <property type="nucleotide sequence ID" value="NZ_NNCE01000005.1"/>
</dbReference>
<evidence type="ECO:0000256" key="2">
    <source>
        <dbReference type="ARBA" id="ARBA00022763"/>
    </source>
</evidence>
<reference evidence="8 9" key="1">
    <citation type="submission" date="2019-03" db="EMBL/GenBank/DDBJ databases">
        <title>Genomic Encyclopedia of Archaeal and Bacterial Type Strains, Phase II (KMG-II): from individual species to whole genera.</title>
        <authorList>
            <person name="Goeker M."/>
        </authorList>
    </citation>
    <scope>NUCLEOTIDE SEQUENCE [LARGE SCALE GENOMIC DNA]</scope>
    <source>
        <strain evidence="8 9">ATCC 700618</strain>
    </source>
</reference>
<evidence type="ECO:0000256" key="6">
    <source>
        <dbReference type="HAMAP-Rule" id="MF_00031"/>
    </source>
</evidence>
<keyword evidence="8" id="KW-0067">ATP-binding</keyword>
<dbReference type="GO" id="GO:0005524">
    <property type="term" value="F:ATP binding"/>
    <property type="evidence" value="ECO:0007669"/>
    <property type="project" value="InterPro"/>
</dbReference>
<dbReference type="Proteomes" id="UP000295518">
    <property type="component" value="Unassembled WGS sequence"/>
</dbReference>
<proteinExistence type="inferred from homology"/>
<keyword evidence="8" id="KW-0547">Nucleotide-binding</keyword>
<keyword evidence="3 6" id="KW-0238">DNA-binding</keyword>
<evidence type="ECO:0000256" key="4">
    <source>
        <dbReference type="ARBA" id="ARBA00023172"/>
    </source>
</evidence>
<dbReference type="GO" id="GO:0000400">
    <property type="term" value="F:four-way junction DNA binding"/>
    <property type="evidence" value="ECO:0007669"/>
    <property type="project" value="UniProtKB-UniRule"/>
</dbReference>
<dbReference type="SMART" id="SM00278">
    <property type="entry name" value="HhH1"/>
    <property type="match status" value="2"/>
</dbReference>
<feature type="domain" description="Helix-hairpin-helix DNA-binding motif class 1" evidence="7">
    <location>
        <begin position="70"/>
        <end position="89"/>
    </location>
</feature>
<evidence type="ECO:0000256" key="3">
    <source>
        <dbReference type="ARBA" id="ARBA00023125"/>
    </source>
</evidence>
<dbReference type="SUPFAM" id="SSF47781">
    <property type="entry name" value="RuvA domain 2-like"/>
    <property type="match status" value="1"/>
</dbReference>
<protein>
    <recommendedName>
        <fullName evidence="6">Holliday junction branch migration complex subunit RuvA</fullName>
    </recommendedName>
</protein>
<keyword evidence="1 6" id="KW-0963">Cytoplasm</keyword>
<name>A0A4R6IE29_9MOLU</name>
<sequence length="200" mass="23118">MLIYKLGKVVHHNSEYILFESHSSGYNIKVNNAESYAIDSTLKLYVYEHKNEYSNSLYGFKSFKERIFFEDLMKINGIGPRTAMSLLKNGWEELAHLLVTSNVEALSAYPYVGKKAANQIIFELQSKWSRLMESDKFKVDATKIIEKNSKLEDLEKTLKVLGYKSKQIKFAIDHNVEDYNLETMVEQAIINISEAPQFKN</sequence>
<comment type="caution">
    <text evidence="6">Lacks conserved residue(s) required for the propagation of feature annotation.</text>
</comment>
<dbReference type="Pfam" id="PF01330">
    <property type="entry name" value="RuvA_N"/>
    <property type="match status" value="1"/>
</dbReference>
<dbReference type="InterPro" id="IPR012340">
    <property type="entry name" value="NA-bd_OB-fold"/>
</dbReference>
<evidence type="ECO:0000259" key="7">
    <source>
        <dbReference type="SMART" id="SM00278"/>
    </source>
</evidence>
<dbReference type="Pfam" id="PF14520">
    <property type="entry name" value="HHH_5"/>
    <property type="match status" value="1"/>
</dbReference>
<dbReference type="GO" id="GO:0048476">
    <property type="term" value="C:Holliday junction resolvase complex"/>
    <property type="evidence" value="ECO:0007669"/>
    <property type="project" value="UniProtKB-UniRule"/>
</dbReference>
<evidence type="ECO:0000313" key="8">
    <source>
        <dbReference type="EMBL" id="TDO19848.1"/>
    </source>
</evidence>
<keyword evidence="4 6" id="KW-0233">DNA recombination</keyword>
<dbReference type="GO" id="GO:0006281">
    <property type="term" value="P:DNA repair"/>
    <property type="evidence" value="ECO:0007669"/>
    <property type="project" value="UniProtKB-UniRule"/>
</dbReference>
<evidence type="ECO:0000256" key="1">
    <source>
        <dbReference type="ARBA" id="ARBA00022490"/>
    </source>
</evidence>
<keyword evidence="9" id="KW-1185">Reference proteome</keyword>
<keyword evidence="2 6" id="KW-0227">DNA damage</keyword>
<keyword evidence="5 6" id="KW-0234">DNA repair</keyword>
<comment type="subunit">
    <text evidence="6">Homotetramer. Forms an RuvA(8)-RuvB(12)-Holliday junction (HJ) complex. HJ DNA is sandwiched between 2 RuvA tetramers; dsDNA enters through RuvA and exits via RuvB. An RuvB hexamer assembles on each DNA strand where it exits the tetramer. Each RuvB hexamer is contacted by two RuvA subunits (via domain III) on 2 adjacent RuvB subunits; this complex drives branch migration. In the full resolvosome a probable DNA-RuvA(4)-RuvB(12)-RuvC(2) complex forms which resolves the HJ.</text>
</comment>